<evidence type="ECO:0000256" key="5">
    <source>
        <dbReference type="SAM" id="Phobius"/>
    </source>
</evidence>
<keyword evidence="3 5" id="KW-1133">Transmembrane helix</keyword>
<evidence type="ECO:0000256" key="4">
    <source>
        <dbReference type="ARBA" id="ARBA00023136"/>
    </source>
</evidence>
<dbReference type="RefSeq" id="WP_057628314.1">
    <property type="nucleotide sequence ID" value="NZ_JBDJMY010000067.1"/>
</dbReference>
<reference evidence="6 7" key="1">
    <citation type="submission" date="2015-05" db="EMBL/GenBank/DDBJ databases">
        <title>Genome sequencing and analysis of members of genus Stenotrophomonas.</title>
        <authorList>
            <person name="Patil P.P."/>
            <person name="Midha S."/>
            <person name="Patil P.B."/>
        </authorList>
    </citation>
    <scope>NUCLEOTIDE SEQUENCE [LARGE SCALE GENOMIC DNA]</scope>
    <source>
        <strain evidence="6 7">DSM 18941</strain>
    </source>
</reference>
<dbReference type="InterPro" id="IPR012451">
    <property type="entry name" value="DUF1656"/>
</dbReference>
<gene>
    <name evidence="6" type="ORF">ABB27_08760</name>
</gene>
<evidence type="ECO:0000256" key="2">
    <source>
        <dbReference type="ARBA" id="ARBA00022692"/>
    </source>
</evidence>
<dbReference type="EMBL" id="LDJJ01000028">
    <property type="protein sequence ID" value="KRG67658.1"/>
    <property type="molecule type" value="Genomic_DNA"/>
</dbReference>
<organism evidence="6 7">
    <name type="scientific">Stenotrophomonas terrae</name>
    <dbReference type="NCBI Taxonomy" id="405446"/>
    <lineage>
        <taxon>Bacteria</taxon>
        <taxon>Pseudomonadati</taxon>
        <taxon>Pseudomonadota</taxon>
        <taxon>Gammaproteobacteria</taxon>
        <taxon>Lysobacterales</taxon>
        <taxon>Lysobacteraceae</taxon>
        <taxon>Stenotrophomonas</taxon>
    </lineage>
</organism>
<dbReference type="Pfam" id="PF07869">
    <property type="entry name" value="DUF1656"/>
    <property type="match status" value="1"/>
</dbReference>
<keyword evidence="1" id="KW-1003">Cell membrane</keyword>
<protein>
    <recommendedName>
        <fullName evidence="8">Na+-dependent transporter</fullName>
    </recommendedName>
</protein>
<dbReference type="AlphaFoldDB" id="A0A0R0CNE9"/>
<keyword evidence="7" id="KW-1185">Reference proteome</keyword>
<keyword evidence="2 5" id="KW-0812">Transmembrane</keyword>
<feature type="transmembrane region" description="Helical" evidence="5">
    <location>
        <begin position="6"/>
        <end position="29"/>
    </location>
</feature>
<accession>A0A0R0CNE9</accession>
<dbReference type="Proteomes" id="UP000051863">
    <property type="component" value="Unassembled WGS sequence"/>
</dbReference>
<feature type="transmembrane region" description="Helical" evidence="5">
    <location>
        <begin position="41"/>
        <end position="64"/>
    </location>
</feature>
<evidence type="ECO:0008006" key="8">
    <source>
        <dbReference type="Google" id="ProtNLM"/>
    </source>
</evidence>
<evidence type="ECO:0000313" key="7">
    <source>
        <dbReference type="Proteomes" id="UP000051863"/>
    </source>
</evidence>
<comment type="caution">
    <text evidence="6">The sequence shown here is derived from an EMBL/GenBank/DDBJ whole genome shotgun (WGS) entry which is preliminary data.</text>
</comment>
<name>A0A0R0CNE9_9GAMM</name>
<sequence>MPIEIAFAGTLFPGLLLLFLLVCVLVWALDTLAGRRGWYRNVWHPALFRTAIFICLFGGFGLLLF</sequence>
<keyword evidence="4 5" id="KW-0472">Membrane</keyword>
<proteinExistence type="predicted"/>
<evidence type="ECO:0000256" key="3">
    <source>
        <dbReference type="ARBA" id="ARBA00022989"/>
    </source>
</evidence>
<evidence type="ECO:0000256" key="1">
    <source>
        <dbReference type="ARBA" id="ARBA00022475"/>
    </source>
</evidence>
<evidence type="ECO:0000313" key="6">
    <source>
        <dbReference type="EMBL" id="KRG67658.1"/>
    </source>
</evidence>
<dbReference type="PATRIC" id="fig|405446.3.peg.1201"/>